<accession>A0AC34FR03</accession>
<reference evidence="2" key="1">
    <citation type="submission" date="2022-11" db="UniProtKB">
        <authorList>
            <consortium name="WormBaseParasite"/>
        </authorList>
    </citation>
    <scope>IDENTIFICATION</scope>
</reference>
<proteinExistence type="predicted"/>
<organism evidence="1 2">
    <name type="scientific">Panagrolaimus sp. ES5</name>
    <dbReference type="NCBI Taxonomy" id="591445"/>
    <lineage>
        <taxon>Eukaryota</taxon>
        <taxon>Metazoa</taxon>
        <taxon>Ecdysozoa</taxon>
        <taxon>Nematoda</taxon>
        <taxon>Chromadorea</taxon>
        <taxon>Rhabditida</taxon>
        <taxon>Tylenchina</taxon>
        <taxon>Panagrolaimomorpha</taxon>
        <taxon>Panagrolaimoidea</taxon>
        <taxon>Panagrolaimidae</taxon>
        <taxon>Panagrolaimus</taxon>
    </lineage>
</organism>
<evidence type="ECO:0000313" key="2">
    <source>
        <dbReference type="WBParaSite" id="ES5_v2.g19787.t1"/>
    </source>
</evidence>
<evidence type="ECO:0000313" key="1">
    <source>
        <dbReference type="Proteomes" id="UP000887579"/>
    </source>
</evidence>
<dbReference type="Proteomes" id="UP000887579">
    <property type="component" value="Unplaced"/>
</dbReference>
<protein>
    <submittedName>
        <fullName evidence="2">Uncharacterized protein</fullName>
    </submittedName>
</protein>
<dbReference type="WBParaSite" id="ES5_v2.g19787.t1">
    <property type="protein sequence ID" value="ES5_v2.g19787.t1"/>
    <property type="gene ID" value="ES5_v2.g19787"/>
</dbReference>
<sequence length="287" mass="32098">MSIVPYELIDIGANLGHPSYKNDLNDVLERAKKAGLSKIMITGTSEELSQEAAKLVSKYPGFLYFTAGVHPHDAKDFKSSTLETLRSLASNPQCVAIGECGLDFNRNFSPQDIQKEVFEKQVALAVELQKPLFIHEREAFKDMYAILGKHENLPKAVIHCFTGTAEEARKYIEKGYFIGLTGFLWKDKSEDGVKYALKNKIIPLERLLLETDAPYMYPKVNDKKIPAEIRNSLTPEALELHKHSSFNRNEPCSLAAICELIAGYMNVDPKLVAETTTANAKLIYGLD</sequence>
<name>A0AC34FR03_9BILA</name>